<dbReference type="Gene3D" id="2.30.33.40">
    <property type="entry name" value="GroES chaperonin"/>
    <property type="match status" value="1"/>
</dbReference>
<dbReference type="KEGG" id="bthg:MS2017_1008"/>
<protein>
    <recommendedName>
        <fullName evidence="3">Co-chaperonin GroES</fullName>
    </recommendedName>
    <alternativeName>
        <fullName evidence="3">10 kDa chaperonin</fullName>
    </alternativeName>
    <alternativeName>
        <fullName evidence="3">Chaperonin-10</fullName>
        <shortName evidence="3">Cpn10</shortName>
    </alternativeName>
</protein>
<dbReference type="EMBL" id="MIQH01000343">
    <property type="protein sequence ID" value="OIR25354.1"/>
    <property type="molecule type" value="Genomic_DNA"/>
</dbReference>
<keyword evidence="3" id="KW-0963">Cytoplasm</keyword>
<evidence type="ECO:0000256" key="1">
    <source>
        <dbReference type="ARBA" id="ARBA00006975"/>
    </source>
</evidence>
<evidence type="ECO:0000256" key="3">
    <source>
        <dbReference type="HAMAP-Rule" id="MF_00580"/>
    </source>
</evidence>
<reference evidence="8" key="1">
    <citation type="submission" date="2016-09" db="EMBL/GenBank/DDBJ databases">
        <title>Genome Sequence of Bathymodiolus thermophilus sulfur-oxidizing gill endosymbiont.</title>
        <authorList>
            <person name="Ponnudurai R."/>
            <person name="Kleiner M."/>
            <person name="Sayavedra L."/>
            <person name="Thuermer A."/>
            <person name="Felbeck H."/>
            <person name="Schlueter R."/>
            <person name="Schweder T."/>
            <person name="Markert S."/>
        </authorList>
    </citation>
    <scope>NUCLEOTIDE SEQUENCE [LARGE SCALE GENOMIC DNA]</scope>
    <source>
        <strain evidence="8">BAT/CrabSpa'14</strain>
    </source>
</reference>
<dbReference type="GO" id="GO:0005737">
    <property type="term" value="C:cytoplasm"/>
    <property type="evidence" value="ECO:0007669"/>
    <property type="project" value="UniProtKB-SubCell"/>
</dbReference>
<name>A0A1J5TX73_9GAMM</name>
<dbReference type="PROSITE" id="PS00681">
    <property type="entry name" value="CHAPERONINS_CPN10"/>
    <property type="match status" value="1"/>
</dbReference>
<dbReference type="GO" id="GO:0046872">
    <property type="term" value="F:metal ion binding"/>
    <property type="evidence" value="ECO:0007669"/>
    <property type="project" value="TreeGrafter"/>
</dbReference>
<evidence type="ECO:0000313" key="6">
    <source>
        <dbReference type="EMBL" id="CAB5502737.1"/>
    </source>
</evidence>
<comment type="subunit">
    <text evidence="3">Heptamer of 7 subunits arranged in a ring. Interacts with the chaperonin GroEL.</text>
</comment>
<dbReference type="OrthoDB" id="9806791at2"/>
<dbReference type="RefSeq" id="WP_071563584.1">
    <property type="nucleotide sequence ID" value="NZ_CAESAQ020000076.1"/>
</dbReference>
<dbReference type="NCBIfam" id="NF001527">
    <property type="entry name" value="PRK00364.1-2"/>
    <property type="match status" value="1"/>
</dbReference>
<evidence type="ECO:0000313" key="8">
    <source>
        <dbReference type="Proteomes" id="UP000182798"/>
    </source>
</evidence>
<keyword evidence="6" id="KW-0346">Stress response</keyword>
<dbReference type="PRINTS" id="PR00297">
    <property type="entry name" value="CHAPERONIN10"/>
</dbReference>
<dbReference type="Pfam" id="PF00166">
    <property type="entry name" value="Cpn10"/>
    <property type="match status" value="1"/>
</dbReference>
<gene>
    <name evidence="3" type="primary">groES</name>
    <name evidence="3" type="synonym">groS</name>
    <name evidence="7" type="ORF">BGC33_13260</name>
    <name evidence="5" type="ORF">MS2017_1008</name>
    <name evidence="6" type="ORF">THERMOS_1660</name>
</gene>
<evidence type="ECO:0000313" key="7">
    <source>
        <dbReference type="EMBL" id="OIR25354.1"/>
    </source>
</evidence>
<dbReference type="CDD" id="cd00320">
    <property type="entry name" value="cpn10"/>
    <property type="match status" value="1"/>
</dbReference>
<dbReference type="GO" id="GO:0051082">
    <property type="term" value="F:unfolded protein binding"/>
    <property type="evidence" value="ECO:0007669"/>
    <property type="project" value="TreeGrafter"/>
</dbReference>
<dbReference type="GO" id="GO:0044183">
    <property type="term" value="F:protein folding chaperone"/>
    <property type="evidence" value="ECO:0007669"/>
    <property type="project" value="InterPro"/>
</dbReference>
<dbReference type="NCBIfam" id="NF001533">
    <property type="entry name" value="PRK00364.2-4"/>
    <property type="match status" value="1"/>
</dbReference>
<evidence type="ECO:0000313" key="9">
    <source>
        <dbReference type="Proteomes" id="UP000278334"/>
    </source>
</evidence>
<evidence type="ECO:0000313" key="5">
    <source>
        <dbReference type="EMBL" id="AYQ56720.1"/>
    </source>
</evidence>
<dbReference type="EMBL" id="CAESAQ020000076">
    <property type="protein sequence ID" value="CAB5502737.1"/>
    <property type="molecule type" value="Genomic_DNA"/>
</dbReference>
<evidence type="ECO:0000313" key="10">
    <source>
        <dbReference type="Proteomes" id="UP000643672"/>
    </source>
</evidence>
<dbReference type="InterPro" id="IPR037124">
    <property type="entry name" value="Chaperonin_GroES_sf"/>
</dbReference>
<comment type="subcellular location">
    <subcellularLocation>
        <location evidence="3">Cytoplasm</location>
    </subcellularLocation>
</comment>
<dbReference type="Proteomes" id="UP000278334">
    <property type="component" value="Chromosome"/>
</dbReference>
<comment type="similarity">
    <text evidence="1 3 4">Belongs to the GroES chaperonin family.</text>
</comment>
<dbReference type="InterPro" id="IPR018369">
    <property type="entry name" value="Chaprnonin_Cpn10_CS"/>
</dbReference>
<reference evidence="7" key="2">
    <citation type="journal article" date="2017" name="Stand. Genomic Sci.">
        <title>Genome sequence of the sulfur-oxidizing Bathymodiolus thermophilus gill endosymbiont.</title>
        <authorList>
            <person name="Ponnudurai R."/>
            <person name="Sayavedra L."/>
            <person name="Kleiner M."/>
            <person name="Heiden S.E."/>
            <person name="Thurmer A."/>
            <person name="Felbeck H."/>
            <person name="Schluter R."/>
            <person name="Sievert S.M."/>
            <person name="Daniel R."/>
            <person name="Schweder T."/>
            <person name="Markert S."/>
        </authorList>
    </citation>
    <scope>NUCLEOTIDE SEQUENCE</scope>
    <source>
        <strain evidence="7">BAT/CrabSpa'14</strain>
    </source>
</reference>
<dbReference type="NCBIfam" id="NF001531">
    <property type="entry name" value="PRK00364.2-2"/>
    <property type="match status" value="1"/>
</dbReference>
<keyword evidence="2 3" id="KW-0143">Chaperone</keyword>
<dbReference type="HAMAP" id="MF_00580">
    <property type="entry name" value="CH10"/>
    <property type="match status" value="1"/>
</dbReference>
<dbReference type="InterPro" id="IPR011032">
    <property type="entry name" value="GroES-like_sf"/>
</dbReference>
<proteinExistence type="inferred from homology"/>
<dbReference type="Proteomes" id="UP000182798">
    <property type="component" value="Unassembled WGS sequence"/>
</dbReference>
<accession>A0A1J5TX73</accession>
<evidence type="ECO:0000256" key="4">
    <source>
        <dbReference type="RuleBase" id="RU000535"/>
    </source>
</evidence>
<reference evidence="6 10" key="4">
    <citation type="submission" date="2020-05" db="EMBL/GenBank/DDBJ databases">
        <authorList>
            <person name="Petersen J."/>
            <person name="Sayavedra L."/>
        </authorList>
    </citation>
    <scope>NUCLEOTIDE SEQUENCE [LARGE SCALE GENOMIC DNA]</scope>
    <source>
        <strain evidence="6">B thermophilus SOXS</strain>
    </source>
</reference>
<dbReference type="AlphaFoldDB" id="A0A1J5TX73"/>
<dbReference type="SMART" id="SM00883">
    <property type="entry name" value="Cpn10"/>
    <property type="match status" value="1"/>
</dbReference>
<dbReference type="GO" id="GO:0051087">
    <property type="term" value="F:protein-folding chaperone binding"/>
    <property type="evidence" value="ECO:0007669"/>
    <property type="project" value="TreeGrafter"/>
</dbReference>
<keyword evidence="10" id="KW-1185">Reference proteome</keyword>
<dbReference type="FunFam" id="2.30.33.40:FF:000001">
    <property type="entry name" value="10 kDa chaperonin"/>
    <property type="match status" value="1"/>
</dbReference>
<organism evidence="7 8">
    <name type="scientific">Bathymodiolus thermophilus thioautotrophic gill symbiont</name>
    <dbReference type="NCBI Taxonomy" id="2360"/>
    <lineage>
        <taxon>Bacteria</taxon>
        <taxon>Pseudomonadati</taxon>
        <taxon>Pseudomonadota</taxon>
        <taxon>Gammaproteobacteria</taxon>
        <taxon>sulfur-oxidizing symbionts</taxon>
    </lineage>
</organism>
<dbReference type="PANTHER" id="PTHR10772">
    <property type="entry name" value="10 KDA HEAT SHOCK PROTEIN"/>
    <property type="match status" value="1"/>
</dbReference>
<dbReference type="InterPro" id="IPR020818">
    <property type="entry name" value="Chaperonin_GroES"/>
</dbReference>
<dbReference type="Proteomes" id="UP000643672">
    <property type="component" value="Unassembled WGS sequence"/>
</dbReference>
<dbReference type="EMBL" id="CP024634">
    <property type="protein sequence ID" value="AYQ56720.1"/>
    <property type="molecule type" value="Genomic_DNA"/>
</dbReference>
<dbReference type="SUPFAM" id="SSF50129">
    <property type="entry name" value="GroES-like"/>
    <property type="match status" value="1"/>
</dbReference>
<sequence>MNIRPLHDRVVVRRSEEEKTTESGLIIPGSASEKPSEGIIVAVGNGRRNDHGDVIALDVKVKDKVLFGQFAGTEIKVKGETLLVMSESDIVAIIE</sequence>
<evidence type="ECO:0000256" key="2">
    <source>
        <dbReference type="ARBA" id="ARBA00023186"/>
    </source>
</evidence>
<reference evidence="5 9" key="3">
    <citation type="submission" date="2017-11" db="EMBL/GenBank/DDBJ databases">
        <title>Genome sequence of the bacterial symbiont EPR9N from a vent mussel Bathymodiolus thermophilus.</title>
        <authorList>
            <person name="Won Y.-J."/>
        </authorList>
    </citation>
    <scope>NUCLEOTIDE SEQUENCE [LARGE SCALE GENOMIC DNA]</scope>
    <source>
        <strain evidence="5 9">EPR9N</strain>
    </source>
</reference>
<comment type="function">
    <text evidence="3 4">Together with the chaperonin GroEL, plays an essential role in assisting protein folding. The GroEL-GroES system forms a nano-cage that allows encapsulation of the non-native substrate proteins and provides a physical environment optimized to promote and accelerate protein folding. GroES binds to the apical surface of the GroEL ring, thereby capping the opening of the GroEL channel.</text>
</comment>
<dbReference type="PANTHER" id="PTHR10772:SF58">
    <property type="entry name" value="CO-CHAPERONIN GROES"/>
    <property type="match status" value="1"/>
</dbReference>
<dbReference type="GO" id="GO:0005524">
    <property type="term" value="F:ATP binding"/>
    <property type="evidence" value="ECO:0007669"/>
    <property type="project" value="InterPro"/>
</dbReference>